<evidence type="ECO:0008006" key="5">
    <source>
        <dbReference type="Google" id="ProtNLM"/>
    </source>
</evidence>
<dbReference type="SUPFAM" id="SSF52540">
    <property type="entry name" value="P-loop containing nucleoside triphosphate hydrolases"/>
    <property type="match status" value="1"/>
</dbReference>
<gene>
    <name evidence="4" type="ORF">ENS29_11030</name>
</gene>
<name>A0A7C4VZL2_9BACT</name>
<feature type="region of interest" description="Disordered" evidence="3">
    <location>
        <begin position="138"/>
        <end position="182"/>
    </location>
</feature>
<protein>
    <recommendedName>
        <fullName evidence="5">Polysaccharide biosynthesis tyrosine autokinase</fullName>
    </recommendedName>
</protein>
<keyword evidence="2" id="KW-0067">ATP-binding</keyword>
<evidence type="ECO:0000256" key="2">
    <source>
        <dbReference type="ARBA" id="ARBA00022840"/>
    </source>
</evidence>
<dbReference type="GO" id="GO:0005886">
    <property type="term" value="C:plasma membrane"/>
    <property type="evidence" value="ECO:0007669"/>
    <property type="project" value="TreeGrafter"/>
</dbReference>
<comment type="caution">
    <text evidence="4">The sequence shown here is derived from an EMBL/GenBank/DDBJ whole genome shotgun (WGS) entry which is preliminary data.</text>
</comment>
<dbReference type="InterPro" id="IPR005702">
    <property type="entry name" value="Wzc-like_C"/>
</dbReference>
<dbReference type="InterPro" id="IPR027417">
    <property type="entry name" value="P-loop_NTPase"/>
</dbReference>
<dbReference type="EMBL" id="DSUH01000253">
    <property type="protein sequence ID" value="HGU33375.1"/>
    <property type="molecule type" value="Genomic_DNA"/>
</dbReference>
<dbReference type="InterPro" id="IPR050445">
    <property type="entry name" value="Bact_polysacc_biosynth/exp"/>
</dbReference>
<evidence type="ECO:0000313" key="4">
    <source>
        <dbReference type="EMBL" id="HGU33375.1"/>
    </source>
</evidence>
<keyword evidence="1" id="KW-0547">Nucleotide-binding</keyword>
<dbReference type="Gene3D" id="3.40.50.300">
    <property type="entry name" value="P-loop containing nucleotide triphosphate hydrolases"/>
    <property type="match status" value="1"/>
</dbReference>
<sequence length="406" mass="44277">MSATQPKSRDDEITERDLFGSIPKALDINPFEGINLDEIAVKPPRKEALDEEDLIEINPIQGVDLEEISAVPVAATDTEEHLEIVEINPIEEEHVEGLNDIHPSPAALAAGLAVSTDGMPSSPKAAFFQKLKGLFSRKTSVSSEPSPPPPIQDKPTQPQQKSETKLPKPSAAPPVSEKVKPKGFMKPLRKPFGNGGGPALTPQLVKQAFNYAEIYRIREKILSSLDGKVHKVVMAASPYDGTGNTFMISVLGLNAASYTQLNLLLVDLNMRRPQLHLAFGLPLDQGFGDIAQGLVHWSDVVKDTELPNLKLISAGAPVKDLARYLNKDFLESFLSDLKSEYDMVLLDTSPVMVRNRNNVDPILLGRMSDVVIVISRNKYTSRNALVSTVQAIAQDGGNIIGIVYNH</sequence>
<evidence type="ECO:0000256" key="1">
    <source>
        <dbReference type="ARBA" id="ARBA00022741"/>
    </source>
</evidence>
<organism evidence="4">
    <name type="scientific">Desulfatirhabdium butyrativorans</name>
    <dbReference type="NCBI Taxonomy" id="340467"/>
    <lineage>
        <taxon>Bacteria</taxon>
        <taxon>Pseudomonadati</taxon>
        <taxon>Thermodesulfobacteriota</taxon>
        <taxon>Desulfobacteria</taxon>
        <taxon>Desulfobacterales</taxon>
        <taxon>Desulfatirhabdiaceae</taxon>
        <taxon>Desulfatirhabdium</taxon>
    </lineage>
</organism>
<dbReference type="GO" id="GO:0004713">
    <property type="term" value="F:protein tyrosine kinase activity"/>
    <property type="evidence" value="ECO:0007669"/>
    <property type="project" value="TreeGrafter"/>
</dbReference>
<accession>A0A7C4VZL2</accession>
<reference evidence="4" key="1">
    <citation type="journal article" date="2020" name="mSystems">
        <title>Genome- and Community-Level Interaction Insights into Carbon Utilization and Element Cycling Functions of Hydrothermarchaeota in Hydrothermal Sediment.</title>
        <authorList>
            <person name="Zhou Z."/>
            <person name="Liu Y."/>
            <person name="Xu W."/>
            <person name="Pan J."/>
            <person name="Luo Z.H."/>
            <person name="Li M."/>
        </authorList>
    </citation>
    <scope>NUCLEOTIDE SEQUENCE [LARGE SCALE GENOMIC DNA]</scope>
    <source>
        <strain evidence="4">SpSt-477</strain>
    </source>
</reference>
<dbReference type="CDD" id="cd05387">
    <property type="entry name" value="BY-kinase"/>
    <property type="match status" value="1"/>
</dbReference>
<dbReference type="PANTHER" id="PTHR32309">
    <property type="entry name" value="TYROSINE-PROTEIN KINASE"/>
    <property type="match status" value="1"/>
</dbReference>
<dbReference type="AlphaFoldDB" id="A0A7C4VZL2"/>
<evidence type="ECO:0000256" key="3">
    <source>
        <dbReference type="SAM" id="MobiDB-lite"/>
    </source>
</evidence>
<proteinExistence type="predicted"/>
<dbReference type="PANTHER" id="PTHR32309:SF13">
    <property type="entry name" value="FERRIC ENTEROBACTIN TRANSPORT PROTEIN FEPE"/>
    <property type="match status" value="1"/>
</dbReference>